<feature type="region of interest" description="Disordered" evidence="1">
    <location>
        <begin position="191"/>
        <end position="217"/>
    </location>
</feature>
<feature type="region of interest" description="Disordered" evidence="1">
    <location>
        <begin position="232"/>
        <end position="302"/>
    </location>
</feature>
<dbReference type="Pfam" id="PF14364">
    <property type="entry name" value="DUF4408"/>
    <property type="match status" value="1"/>
</dbReference>
<protein>
    <recommendedName>
        <fullName evidence="3">DUF4408 domain-containing protein</fullName>
    </recommendedName>
</protein>
<sequence length="336" mass="38702">MADPSTSSSMWAFMLSWLTPSSLFLFLNLTIVTIVLSHRFNRKPQHDQLSLFDSPQLVPTPSFLERVRSINFSHYNFQPVDSEPQQYPTPDNPTGLVRTPSFLERVRSINFSHYNFQPVHSEPQQYPTPDNPTGLVRTPSFLERVRSINFSHYNFQPVHSEPQQYPTPDNPTGLVRTPSFLERVRSISFPHYNFQQPDPEPQHLTQYPTPDNSTGLVRTPSLLARLKSMDFSSLYRPDQPDQESEDLHPTGSHDPNPRHEHLVHRSKSDTGCGASENRPEKVMKKSTSEKSALGGFEDEDEGVDAKADDFINRFKQQLKLQRLDSLLRYRETLKRN</sequence>
<keyword evidence="2" id="KW-1133">Transmembrane helix</keyword>
<keyword evidence="2" id="KW-0812">Transmembrane</keyword>
<feature type="transmembrane region" description="Helical" evidence="2">
    <location>
        <begin position="12"/>
        <end position="36"/>
    </location>
</feature>
<accession>A0AAW1YGU0</accession>
<dbReference type="EMBL" id="JBEDUW010000001">
    <property type="protein sequence ID" value="KAK9947962.1"/>
    <property type="molecule type" value="Genomic_DNA"/>
</dbReference>
<proteinExistence type="predicted"/>
<dbReference type="PANTHER" id="PTHR33098">
    <property type="entry name" value="COTTON FIBER (DUF761)"/>
    <property type="match status" value="1"/>
</dbReference>
<evidence type="ECO:0000256" key="1">
    <source>
        <dbReference type="SAM" id="MobiDB-lite"/>
    </source>
</evidence>
<name>A0AAW1YGU0_RUBAR</name>
<dbReference type="Proteomes" id="UP001457282">
    <property type="component" value="Unassembled WGS sequence"/>
</dbReference>
<dbReference type="PANTHER" id="PTHR33098:SF57">
    <property type="entry name" value="DUF4408 DOMAIN PROTEIN"/>
    <property type="match status" value="1"/>
</dbReference>
<evidence type="ECO:0000313" key="5">
    <source>
        <dbReference type="Proteomes" id="UP001457282"/>
    </source>
</evidence>
<keyword evidence="5" id="KW-1185">Reference proteome</keyword>
<dbReference type="InterPro" id="IPR008480">
    <property type="entry name" value="DUF761_pln"/>
</dbReference>
<reference evidence="4 5" key="1">
    <citation type="journal article" date="2023" name="G3 (Bethesda)">
        <title>A chromosome-length genome assembly and annotation of blackberry (Rubus argutus, cv. 'Hillquist').</title>
        <authorList>
            <person name="Bruna T."/>
            <person name="Aryal R."/>
            <person name="Dudchenko O."/>
            <person name="Sargent D.J."/>
            <person name="Mead D."/>
            <person name="Buti M."/>
            <person name="Cavallini A."/>
            <person name="Hytonen T."/>
            <person name="Andres J."/>
            <person name="Pham M."/>
            <person name="Weisz D."/>
            <person name="Mascagni F."/>
            <person name="Usai G."/>
            <person name="Natali L."/>
            <person name="Bassil N."/>
            <person name="Fernandez G.E."/>
            <person name="Lomsadze A."/>
            <person name="Armour M."/>
            <person name="Olukolu B."/>
            <person name="Poorten T."/>
            <person name="Britton C."/>
            <person name="Davik J."/>
            <person name="Ashrafi H."/>
            <person name="Aiden E.L."/>
            <person name="Borodovsky M."/>
            <person name="Worthington M."/>
        </authorList>
    </citation>
    <scope>NUCLEOTIDE SEQUENCE [LARGE SCALE GENOMIC DNA]</scope>
    <source>
        <strain evidence="4">PI 553951</strain>
    </source>
</reference>
<organism evidence="4 5">
    <name type="scientific">Rubus argutus</name>
    <name type="common">Southern blackberry</name>
    <dbReference type="NCBI Taxonomy" id="59490"/>
    <lineage>
        <taxon>Eukaryota</taxon>
        <taxon>Viridiplantae</taxon>
        <taxon>Streptophyta</taxon>
        <taxon>Embryophyta</taxon>
        <taxon>Tracheophyta</taxon>
        <taxon>Spermatophyta</taxon>
        <taxon>Magnoliopsida</taxon>
        <taxon>eudicotyledons</taxon>
        <taxon>Gunneridae</taxon>
        <taxon>Pentapetalae</taxon>
        <taxon>rosids</taxon>
        <taxon>fabids</taxon>
        <taxon>Rosales</taxon>
        <taxon>Rosaceae</taxon>
        <taxon>Rosoideae</taxon>
        <taxon>Rosoideae incertae sedis</taxon>
        <taxon>Rubus</taxon>
    </lineage>
</organism>
<keyword evidence="2" id="KW-0472">Membrane</keyword>
<evidence type="ECO:0000313" key="4">
    <source>
        <dbReference type="EMBL" id="KAK9947962.1"/>
    </source>
</evidence>
<comment type="caution">
    <text evidence="4">The sequence shown here is derived from an EMBL/GenBank/DDBJ whole genome shotgun (WGS) entry which is preliminary data.</text>
</comment>
<dbReference type="Pfam" id="PF05553">
    <property type="entry name" value="DUF761"/>
    <property type="match status" value="1"/>
</dbReference>
<dbReference type="AlphaFoldDB" id="A0AAW1YGU0"/>
<evidence type="ECO:0000259" key="3">
    <source>
        <dbReference type="Pfam" id="PF14364"/>
    </source>
</evidence>
<feature type="domain" description="DUF4408" evidence="3">
    <location>
        <begin position="9"/>
        <end position="40"/>
    </location>
</feature>
<evidence type="ECO:0000256" key="2">
    <source>
        <dbReference type="SAM" id="Phobius"/>
    </source>
</evidence>
<dbReference type="InterPro" id="IPR025520">
    <property type="entry name" value="DUF4408"/>
</dbReference>
<feature type="compositionally biased region" description="Basic and acidic residues" evidence="1">
    <location>
        <begin position="277"/>
        <end position="288"/>
    </location>
</feature>
<feature type="compositionally biased region" description="Polar residues" evidence="1">
    <location>
        <begin position="203"/>
        <end position="216"/>
    </location>
</feature>
<gene>
    <name evidence="4" type="ORF">M0R45_003555</name>
</gene>